<dbReference type="InterPro" id="IPR023631">
    <property type="entry name" value="Amidase_dom"/>
</dbReference>
<gene>
    <name evidence="2" type="primary">gatA_3</name>
    <name evidence="2" type="ORF">GCM10009745_63140</name>
</gene>
<evidence type="ECO:0000259" key="1">
    <source>
        <dbReference type="Pfam" id="PF01425"/>
    </source>
</evidence>
<organism evidence="2 3">
    <name type="scientific">Kribbella yunnanensis</name>
    <dbReference type="NCBI Taxonomy" id="190194"/>
    <lineage>
        <taxon>Bacteria</taxon>
        <taxon>Bacillati</taxon>
        <taxon>Actinomycetota</taxon>
        <taxon>Actinomycetes</taxon>
        <taxon>Propionibacteriales</taxon>
        <taxon>Kribbellaceae</taxon>
        <taxon>Kribbella</taxon>
    </lineage>
</organism>
<dbReference type="EMBL" id="BAAANF010000021">
    <property type="protein sequence ID" value="GAA1706653.1"/>
    <property type="molecule type" value="Genomic_DNA"/>
</dbReference>
<protein>
    <submittedName>
        <fullName evidence="2">Asp-tRNA(Asn)/Glu-tRNA(Gln) amidotransferase subunit GatA</fullName>
    </submittedName>
</protein>
<dbReference type="Pfam" id="PF01425">
    <property type="entry name" value="Amidase"/>
    <property type="match status" value="1"/>
</dbReference>
<dbReference type="InterPro" id="IPR036928">
    <property type="entry name" value="AS_sf"/>
</dbReference>
<reference evidence="3" key="1">
    <citation type="journal article" date="2019" name="Int. J. Syst. Evol. Microbiol.">
        <title>The Global Catalogue of Microorganisms (GCM) 10K type strain sequencing project: providing services to taxonomists for standard genome sequencing and annotation.</title>
        <authorList>
            <consortium name="The Broad Institute Genomics Platform"/>
            <consortium name="The Broad Institute Genome Sequencing Center for Infectious Disease"/>
            <person name="Wu L."/>
            <person name="Ma J."/>
        </authorList>
    </citation>
    <scope>NUCLEOTIDE SEQUENCE [LARGE SCALE GENOMIC DNA]</scope>
    <source>
        <strain evidence="3">JCM 14307</strain>
    </source>
</reference>
<feature type="domain" description="Amidase" evidence="1">
    <location>
        <begin position="22"/>
        <end position="443"/>
    </location>
</feature>
<name>A0ABP4UMD6_9ACTN</name>
<dbReference type="Gene3D" id="3.90.1300.10">
    <property type="entry name" value="Amidase signature (AS) domain"/>
    <property type="match status" value="1"/>
</dbReference>
<evidence type="ECO:0000313" key="3">
    <source>
        <dbReference type="Proteomes" id="UP001500280"/>
    </source>
</evidence>
<dbReference type="RefSeq" id="WP_344160006.1">
    <property type="nucleotide sequence ID" value="NZ_BAAANF010000021.1"/>
</dbReference>
<dbReference type="PANTHER" id="PTHR11895:SF176">
    <property type="entry name" value="AMIDASE AMID-RELATED"/>
    <property type="match status" value="1"/>
</dbReference>
<dbReference type="InterPro" id="IPR000120">
    <property type="entry name" value="Amidase"/>
</dbReference>
<evidence type="ECO:0000313" key="2">
    <source>
        <dbReference type="EMBL" id="GAA1706653.1"/>
    </source>
</evidence>
<comment type="caution">
    <text evidence="2">The sequence shown here is derived from an EMBL/GenBank/DDBJ whole genome shotgun (WGS) entry which is preliminary data.</text>
</comment>
<dbReference type="Proteomes" id="UP001500280">
    <property type="component" value="Unassembled WGS sequence"/>
</dbReference>
<dbReference type="PANTHER" id="PTHR11895">
    <property type="entry name" value="TRANSAMIDASE"/>
    <property type="match status" value="1"/>
</dbReference>
<dbReference type="SUPFAM" id="SSF75304">
    <property type="entry name" value="Amidase signature (AS) enzymes"/>
    <property type="match status" value="1"/>
</dbReference>
<keyword evidence="3" id="KW-1185">Reference proteome</keyword>
<accession>A0ABP4UMD6</accession>
<sequence>MSGEHVSDAVALLREGQVSSEELTHAALARIEQTDAKLNAYLAVTAEIALAQARAADQRRAAGDRVGPLLGVPFSLKDNIDTSGVPTTCGSGFLRDRVPDADASVVRRLRAAGAVMVGKVNLHEFAWGGSTENEHFGPTRNPWDLTRNAAGSSGGSGAAVAADTCTFSLGTDTGGSIRLPASANGVTGLRPTVGLISDDGVFPLAWSMDTVGPLARSARDIALVLRAIEGPEGVGPAAEAHRRSEPDVPHDLTGRVIGWDEEFASGGCLPGVLAALKAALGEMESLGAKIVPVSLPDTELVQKAWSVIHIAEPAAVHRELLRKHADEYGADVRALLQLGELLPATDYIQAQRFRSAVRSRTWAALRGVDVLALPTAGWIPSVLGRNPLDAVRDLTGVTTGLRFYTCFASMLAAPALTIPVGFAEELPVGLQLVGRPFEDSTLLAAGEVFQNHTDWHLRRPPV</sequence>
<proteinExistence type="predicted"/>